<dbReference type="InterPro" id="IPR014048">
    <property type="entry name" value="MethylDNA_cys_MeTrfase_DNA-bd"/>
</dbReference>
<comment type="similarity">
    <text evidence="2 9">Belongs to the MGMT family.</text>
</comment>
<dbReference type="Gene3D" id="3.30.160.70">
    <property type="entry name" value="Methylated DNA-protein cysteine methyltransferase domain"/>
    <property type="match status" value="1"/>
</dbReference>
<evidence type="ECO:0000256" key="1">
    <source>
        <dbReference type="ARBA" id="ARBA00001286"/>
    </source>
</evidence>
<keyword evidence="4 9" id="KW-0489">Methyltransferase</keyword>
<keyword evidence="7 9" id="KW-0234">DNA repair</keyword>
<comment type="miscellaneous">
    <text evidence="9">This enzyme catalyzes only one turnover and therefore is not strictly catalytic. According to one definition, an enzyme is a biocatalyst that acts repeatedly and over many reaction cycles.</text>
</comment>
<dbReference type="EMBL" id="FMWG01000001">
    <property type="protein sequence ID" value="SCZ50893.1"/>
    <property type="molecule type" value="Genomic_DNA"/>
</dbReference>
<evidence type="ECO:0000259" key="10">
    <source>
        <dbReference type="Pfam" id="PF01035"/>
    </source>
</evidence>
<dbReference type="Pfam" id="PF02870">
    <property type="entry name" value="Methyltransf_1N"/>
    <property type="match status" value="1"/>
</dbReference>
<dbReference type="GO" id="GO:0006307">
    <property type="term" value="P:DNA alkylation repair"/>
    <property type="evidence" value="ECO:0007669"/>
    <property type="project" value="UniProtKB-UniRule"/>
</dbReference>
<dbReference type="InterPro" id="IPR036388">
    <property type="entry name" value="WH-like_DNA-bd_sf"/>
</dbReference>
<accession>A0A1G5PN53</accession>
<dbReference type="PROSITE" id="PS00374">
    <property type="entry name" value="MGMT"/>
    <property type="match status" value="1"/>
</dbReference>
<keyword evidence="3 9" id="KW-0963">Cytoplasm</keyword>
<dbReference type="InterPro" id="IPR036631">
    <property type="entry name" value="MGMT_N_sf"/>
</dbReference>
<dbReference type="GO" id="GO:0003908">
    <property type="term" value="F:methylated-DNA-[protein]-cysteine S-methyltransferase activity"/>
    <property type="evidence" value="ECO:0007669"/>
    <property type="project" value="UniProtKB-UniRule"/>
</dbReference>
<dbReference type="PANTHER" id="PTHR10815:SF13">
    <property type="entry name" value="METHYLATED-DNA--PROTEIN-CYSTEINE METHYLTRANSFERASE"/>
    <property type="match status" value="1"/>
</dbReference>
<evidence type="ECO:0000313" key="12">
    <source>
        <dbReference type="EMBL" id="SCZ50893.1"/>
    </source>
</evidence>
<proteinExistence type="inferred from homology"/>
<dbReference type="Proteomes" id="UP000198767">
    <property type="component" value="Unassembled WGS sequence"/>
</dbReference>
<dbReference type="AlphaFoldDB" id="A0A1G5PN53"/>
<evidence type="ECO:0000259" key="11">
    <source>
        <dbReference type="Pfam" id="PF02870"/>
    </source>
</evidence>
<keyword evidence="6 9" id="KW-0227">DNA damage</keyword>
<dbReference type="STRING" id="1156985.SAMN04488118_101378"/>
<evidence type="ECO:0000256" key="8">
    <source>
        <dbReference type="ARBA" id="ARBA00049348"/>
    </source>
</evidence>
<dbReference type="InterPro" id="IPR036217">
    <property type="entry name" value="MethylDNA_cys_MeTrfase_DNAb"/>
</dbReference>
<dbReference type="SUPFAM" id="SSF46767">
    <property type="entry name" value="Methylated DNA-protein cysteine methyltransferase, C-terminal domain"/>
    <property type="match status" value="1"/>
</dbReference>
<gene>
    <name evidence="12" type="ORF">SAMN04488118_101378</name>
</gene>
<evidence type="ECO:0000256" key="5">
    <source>
        <dbReference type="ARBA" id="ARBA00022679"/>
    </source>
</evidence>
<reference evidence="12 13" key="1">
    <citation type="submission" date="2016-10" db="EMBL/GenBank/DDBJ databases">
        <authorList>
            <person name="de Groot N.N."/>
        </authorList>
    </citation>
    <scope>NUCLEOTIDE SEQUENCE [LARGE SCALE GENOMIC DNA]</scope>
    <source>
        <strain evidence="12 13">U95</strain>
    </source>
</reference>
<dbReference type="Gene3D" id="1.10.10.10">
    <property type="entry name" value="Winged helix-like DNA-binding domain superfamily/Winged helix DNA-binding domain"/>
    <property type="match status" value="1"/>
</dbReference>
<dbReference type="InterPro" id="IPR001497">
    <property type="entry name" value="MethylDNA_cys_MeTrfase_AS"/>
</dbReference>
<dbReference type="HAMAP" id="MF_00772">
    <property type="entry name" value="OGT"/>
    <property type="match status" value="1"/>
</dbReference>
<sequence length="154" mass="16006">MSQFLQVPSPVGVLTLEAEQERIVALRWGEAELACDDPSAVLQEGAAQLEAYFKGQLSAFDLPLHVKGSDFQKAVCAQMSAIPLGETRTYGEIAKELGQAAQPVGNACGANPIPIIIPCHRVLGANGLGGFSGAGGVETKVTLLRHEGAAGLLI</sequence>
<comment type="function">
    <text evidence="9">Involved in the cellular defense against the biological effects of O6-methylguanine (O6-MeG) and O4-methylthymine (O4-MeT) in DNA. Repairs the methylated nucleobase in DNA by stoichiometrically transferring the methyl group to a cysteine residue in the enzyme. This is a suicide reaction: the enzyme is irreversibly inactivated.</text>
</comment>
<evidence type="ECO:0000256" key="9">
    <source>
        <dbReference type="HAMAP-Rule" id="MF_00772"/>
    </source>
</evidence>
<dbReference type="GO" id="GO:0032259">
    <property type="term" value="P:methylation"/>
    <property type="evidence" value="ECO:0007669"/>
    <property type="project" value="UniProtKB-KW"/>
</dbReference>
<dbReference type="NCBIfam" id="TIGR00589">
    <property type="entry name" value="ogt"/>
    <property type="match status" value="1"/>
</dbReference>
<feature type="domain" description="Methylated-DNA-[protein]-cysteine S-methyltransferase DNA binding" evidence="10">
    <location>
        <begin position="70"/>
        <end position="149"/>
    </location>
</feature>
<dbReference type="InterPro" id="IPR008332">
    <property type="entry name" value="MethylG_MeTrfase_N"/>
</dbReference>
<keyword evidence="5 9" id="KW-0808">Transferase</keyword>
<keyword evidence="13" id="KW-1185">Reference proteome</keyword>
<dbReference type="GO" id="GO:0005737">
    <property type="term" value="C:cytoplasm"/>
    <property type="evidence" value="ECO:0007669"/>
    <property type="project" value="UniProtKB-SubCell"/>
</dbReference>
<evidence type="ECO:0000256" key="4">
    <source>
        <dbReference type="ARBA" id="ARBA00022603"/>
    </source>
</evidence>
<comment type="subcellular location">
    <subcellularLocation>
        <location evidence="9">Cytoplasm</location>
    </subcellularLocation>
</comment>
<dbReference type="EC" id="2.1.1.63" evidence="9"/>
<comment type="catalytic activity">
    <reaction evidence="1 9">
        <text>a 4-O-methyl-thymidine in DNA + L-cysteinyl-[protein] = a thymidine in DNA + S-methyl-L-cysteinyl-[protein]</text>
        <dbReference type="Rhea" id="RHEA:53428"/>
        <dbReference type="Rhea" id="RHEA-COMP:10131"/>
        <dbReference type="Rhea" id="RHEA-COMP:10132"/>
        <dbReference type="Rhea" id="RHEA-COMP:13555"/>
        <dbReference type="Rhea" id="RHEA-COMP:13556"/>
        <dbReference type="ChEBI" id="CHEBI:29950"/>
        <dbReference type="ChEBI" id="CHEBI:82612"/>
        <dbReference type="ChEBI" id="CHEBI:137386"/>
        <dbReference type="ChEBI" id="CHEBI:137387"/>
        <dbReference type="EC" id="2.1.1.63"/>
    </reaction>
</comment>
<dbReference type="SUPFAM" id="SSF53155">
    <property type="entry name" value="Methylated DNA-protein cysteine methyltransferase domain"/>
    <property type="match status" value="1"/>
</dbReference>
<dbReference type="PANTHER" id="PTHR10815">
    <property type="entry name" value="METHYLATED-DNA--PROTEIN-CYSTEINE METHYLTRANSFERASE"/>
    <property type="match status" value="1"/>
</dbReference>
<evidence type="ECO:0000256" key="2">
    <source>
        <dbReference type="ARBA" id="ARBA00008711"/>
    </source>
</evidence>
<dbReference type="Pfam" id="PF01035">
    <property type="entry name" value="DNA_binding_1"/>
    <property type="match status" value="1"/>
</dbReference>
<evidence type="ECO:0000313" key="13">
    <source>
        <dbReference type="Proteomes" id="UP000198767"/>
    </source>
</evidence>
<evidence type="ECO:0000256" key="3">
    <source>
        <dbReference type="ARBA" id="ARBA00022490"/>
    </source>
</evidence>
<organism evidence="12 13">
    <name type="scientific">Epibacterium ulvae</name>
    <dbReference type="NCBI Taxonomy" id="1156985"/>
    <lineage>
        <taxon>Bacteria</taxon>
        <taxon>Pseudomonadati</taxon>
        <taxon>Pseudomonadota</taxon>
        <taxon>Alphaproteobacteria</taxon>
        <taxon>Rhodobacterales</taxon>
        <taxon>Roseobacteraceae</taxon>
        <taxon>Epibacterium</taxon>
    </lineage>
</organism>
<dbReference type="InterPro" id="IPR023546">
    <property type="entry name" value="MGMT"/>
</dbReference>
<feature type="domain" description="Methylguanine DNA methyltransferase ribonuclease-like" evidence="11">
    <location>
        <begin position="8"/>
        <end position="65"/>
    </location>
</feature>
<evidence type="ECO:0000256" key="7">
    <source>
        <dbReference type="ARBA" id="ARBA00023204"/>
    </source>
</evidence>
<comment type="catalytic activity">
    <reaction evidence="8 9">
        <text>a 6-O-methyl-2'-deoxyguanosine in DNA + L-cysteinyl-[protein] = S-methyl-L-cysteinyl-[protein] + a 2'-deoxyguanosine in DNA</text>
        <dbReference type="Rhea" id="RHEA:24000"/>
        <dbReference type="Rhea" id="RHEA-COMP:10131"/>
        <dbReference type="Rhea" id="RHEA-COMP:10132"/>
        <dbReference type="Rhea" id="RHEA-COMP:11367"/>
        <dbReference type="Rhea" id="RHEA-COMP:11368"/>
        <dbReference type="ChEBI" id="CHEBI:29950"/>
        <dbReference type="ChEBI" id="CHEBI:82612"/>
        <dbReference type="ChEBI" id="CHEBI:85445"/>
        <dbReference type="ChEBI" id="CHEBI:85448"/>
        <dbReference type="EC" id="2.1.1.63"/>
    </reaction>
</comment>
<dbReference type="FunFam" id="1.10.10.10:FF:000214">
    <property type="entry name" value="Methylated-DNA--protein-cysteine methyltransferase"/>
    <property type="match status" value="1"/>
</dbReference>
<dbReference type="CDD" id="cd06445">
    <property type="entry name" value="ATase"/>
    <property type="match status" value="1"/>
</dbReference>
<evidence type="ECO:0000256" key="6">
    <source>
        <dbReference type="ARBA" id="ARBA00022763"/>
    </source>
</evidence>
<dbReference type="RefSeq" id="WP_408607934.1">
    <property type="nucleotide sequence ID" value="NZ_FMWG01000001.1"/>
</dbReference>
<protein>
    <recommendedName>
        <fullName evidence="9">Methylated-DNA--protein-cysteine methyltransferase</fullName>
        <ecNumber evidence="9">2.1.1.63</ecNumber>
    </recommendedName>
    <alternativeName>
        <fullName evidence="9">6-O-methylguanine-DNA methyltransferase</fullName>
        <shortName evidence="9">MGMT</shortName>
    </alternativeName>
    <alternativeName>
        <fullName evidence="9">O-6-methylguanine-DNA-alkyltransferase</fullName>
    </alternativeName>
</protein>
<name>A0A1G5PN53_9RHOB</name>
<feature type="active site" description="Nucleophile; methyl group acceptor" evidence="9">
    <location>
        <position position="119"/>
    </location>
</feature>